<dbReference type="EMBL" id="JACVVK020000199">
    <property type="protein sequence ID" value="KAK7485091.1"/>
    <property type="molecule type" value="Genomic_DNA"/>
</dbReference>
<feature type="compositionally biased region" description="Polar residues" evidence="2">
    <location>
        <begin position="285"/>
        <end position="295"/>
    </location>
</feature>
<gene>
    <name evidence="4" type="ORF">BaRGS_00023631</name>
</gene>
<keyword evidence="3" id="KW-0812">Transmembrane</keyword>
<evidence type="ECO:0000256" key="1">
    <source>
        <dbReference type="ARBA" id="ARBA00022536"/>
    </source>
</evidence>
<evidence type="ECO:0000256" key="2">
    <source>
        <dbReference type="SAM" id="MobiDB-lite"/>
    </source>
</evidence>
<protein>
    <submittedName>
        <fullName evidence="4">Uncharacterized protein</fullName>
    </submittedName>
</protein>
<proteinExistence type="predicted"/>
<feature type="transmembrane region" description="Helical" evidence="3">
    <location>
        <begin position="238"/>
        <end position="261"/>
    </location>
</feature>
<dbReference type="Gene3D" id="2.170.300.10">
    <property type="entry name" value="Tie2 ligand-binding domain superfamily"/>
    <property type="match status" value="1"/>
</dbReference>
<dbReference type="PANTHER" id="PTHR24043:SF8">
    <property type="entry name" value="EGF-LIKE DOMAIN-CONTAINING PROTEIN"/>
    <property type="match status" value="1"/>
</dbReference>
<sequence>MAYCKVYVDNKLCYEFPQNTTDLPRRIDLNCTDGVINGSVVKVFKNVTRSTFSRNFYAINFCEVQIWSCSDRYWGSGCDQVCGECRDDAPCDKVTGNCPARCVDGWHGEKCDKTCSVNCTGTCDQNTGNCHSCRYPGVLLPKCREGCSDGYWGSGCDQVCGECRDDAPCDKVTGNCPARCVDGWHGEKCDKPCSVSCTGTCDQNTGNCHGCRHPGVLLPLCDVFTGDDAATDGPSIPVIAGSAAGGVAVLVLVVVLLVFLIRRRSHRREPDNALVVNSPDAASVQPNHVYQNVQETDSRPIRSSDTSEDTAMPQDTTGDYEDVGNDASTYDKLEIYENNKDITNVYTDLKTVQ</sequence>
<comment type="caution">
    <text evidence="4">The sequence shown here is derived from an EMBL/GenBank/DDBJ whole genome shotgun (WGS) entry which is preliminary data.</text>
</comment>
<accession>A0ABD0KDL1</accession>
<keyword evidence="1" id="KW-0245">EGF-like domain</keyword>
<keyword evidence="3" id="KW-1133">Transmembrane helix</keyword>
<keyword evidence="3" id="KW-0472">Membrane</keyword>
<reference evidence="4 5" key="1">
    <citation type="journal article" date="2023" name="Sci. Data">
        <title>Genome assembly of the Korean intertidal mud-creeper Batillaria attramentaria.</title>
        <authorList>
            <person name="Patra A.K."/>
            <person name="Ho P.T."/>
            <person name="Jun S."/>
            <person name="Lee S.J."/>
            <person name="Kim Y."/>
            <person name="Won Y.J."/>
        </authorList>
    </citation>
    <scope>NUCLEOTIDE SEQUENCE [LARGE SCALE GENOMIC DNA]</scope>
    <source>
        <strain evidence="4">Wonlab-2016</strain>
    </source>
</reference>
<keyword evidence="5" id="KW-1185">Reference proteome</keyword>
<dbReference type="AlphaFoldDB" id="A0ABD0KDL1"/>
<organism evidence="4 5">
    <name type="scientific">Batillaria attramentaria</name>
    <dbReference type="NCBI Taxonomy" id="370345"/>
    <lineage>
        <taxon>Eukaryota</taxon>
        <taxon>Metazoa</taxon>
        <taxon>Spiralia</taxon>
        <taxon>Lophotrochozoa</taxon>
        <taxon>Mollusca</taxon>
        <taxon>Gastropoda</taxon>
        <taxon>Caenogastropoda</taxon>
        <taxon>Sorbeoconcha</taxon>
        <taxon>Cerithioidea</taxon>
        <taxon>Batillariidae</taxon>
        <taxon>Batillaria</taxon>
    </lineage>
</organism>
<evidence type="ECO:0000256" key="3">
    <source>
        <dbReference type="SAM" id="Phobius"/>
    </source>
</evidence>
<feature type="region of interest" description="Disordered" evidence="2">
    <location>
        <begin position="285"/>
        <end position="326"/>
    </location>
</feature>
<dbReference type="InterPro" id="IPR042635">
    <property type="entry name" value="MEGF10/SREC1/2-like"/>
</dbReference>
<evidence type="ECO:0000313" key="4">
    <source>
        <dbReference type="EMBL" id="KAK7485091.1"/>
    </source>
</evidence>
<name>A0ABD0KDL1_9CAEN</name>
<evidence type="ECO:0000313" key="5">
    <source>
        <dbReference type="Proteomes" id="UP001519460"/>
    </source>
</evidence>
<dbReference type="PANTHER" id="PTHR24043">
    <property type="entry name" value="SCAVENGER RECEPTOR CLASS F"/>
    <property type="match status" value="1"/>
</dbReference>
<dbReference type="Proteomes" id="UP001519460">
    <property type="component" value="Unassembled WGS sequence"/>
</dbReference>